<evidence type="ECO:0008006" key="6">
    <source>
        <dbReference type="Google" id="ProtNLM"/>
    </source>
</evidence>
<sequence>MPERFLQTTEAGYTMKQPHMQKPFNQIQRNLVHRAALGLTALALAFSGCTAANDQQAAAAVTEPETMKTAMVYVGTYAEPDAESIFLYSLNPETGELTRVRGMKGGENPSYLALSPDKRHLYAVNETTEYEGEKSGAVSAFAVGEQGDSLHLLSKAASKGGAPCYVSLQGNTVLVANYVGGNVTAYPVQENGQLGEGNTVQHQGTGPNAKRQDAPHAHFIAPSPDGKYSFAVDLGADKVFAYKLQEGRLVPHAPAVAYAAAPGSGPRHLAFHPNGKYAYLIHELNSTVTALAYNAAHGTFTELQTLGTLPPDFEGESYPAAVKVSPDGKFLYGSNRGHNSMVVYAIDEAAGKLTLVQHVSTGGDWPRDFSIDPSGRVLLVANQRSDNITSFKIDTATGKLTATGHEAQVQKPVNLVFR</sequence>
<evidence type="ECO:0000256" key="3">
    <source>
        <dbReference type="SAM" id="MobiDB-lite"/>
    </source>
</evidence>
<dbReference type="Pfam" id="PF10282">
    <property type="entry name" value="Lactonase"/>
    <property type="match status" value="1"/>
</dbReference>
<feature type="region of interest" description="Disordered" evidence="3">
    <location>
        <begin position="194"/>
        <end position="213"/>
    </location>
</feature>
<keyword evidence="2" id="KW-0119">Carbohydrate metabolism</keyword>
<dbReference type="OrthoDB" id="9790815at2"/>
<dbReference type="FunFam" id="2.130.10.10:FF:000306">
    <property type="entry name" value="3-carboxymuconate cyclase"/>
    <property type="match status" value="1"/>
</dbReference>
<dbReference type="GO" id="GO:0006006">
    <property type="term" value="P:glucose metabolic process"/>
    <property type="evidence" value="ECO:0007669"/>
    <property type="project" value="UniProtKB-KW"/>
</dbReference>
<evidence type="ECO:0000313" key="5">
    <source>
        <dbReference type="Proteomes" id="UP000266292"/>
    </source>
</evidence>
<dbReference type="InterPro" id="IPR011048">
    <property type="entry name" value="Haem_d1_sf"/>
</dbReference>
<organism evidence="4 5">
    <name type="scientific">Pontibacter actiniarum</name>
    <dbReference type="NCBI Taxonomy" id="323450"/>
    <lineage>
        <taxon>Bacteria</taxon>
        <taxon>Pseudomonadati</taxon>
        <taxon>Bacteroidota</taxon>
        <taxon>Cytophagia</taxon>
        <taxon>Cytophagales</taxon>
        <taxon>Hymenobacteraceae</taxon>
        <taxon>Pontibacter</taxon>
    </lineage>
</organism>
<dbReference type="GO" id="GO:0017057">
    <property type="term" value="F:6-phosphogluconolactonase activity"/>
    <property type="evidence" value="ECO:0007669"/>
    <property type="project" value="TreeGrafter"/>
</dbReference>
<comment type="similarity">
    <text evidence="1">Belongs to the cycloisomerase 2 family.</text>
</comment>
<dbReference type="PANTHER" id="PTHR30344">
    <property type="entry name" value="6-PHOSPHOGLUCONOLACTONASE-RELATED"/>
    <property type="match status" value="1"/>
</dbReference>
<dbReference type="PANTHER" id="PTHR30344:SF1">
    <property type="entry name" value="6-PHOSPHOGLUCONOLACTONASE"/>
    <property type="match status" value="1"/>
</dbReference>
<dbReference type="Proteomes" id="UP000266292">
    <property type="component" value="Chromosome"/>
</dbReference>
<keyword evidence="2" id="KW-0313">Glucose metabolism</keyword>
<dbReference type="InterPro" id="IPR050282">
    <property type="entry name" value="Cycloisomerase_2"/>
</dbReference>
<feature type="compositionally biased region" description="Polar residues" evidence="3">
    <location>
        <begin position="194"/>
        <end position="206"/>
    </location>
</feature>
<evidence type="ECO:0000313" key="4">
    <source>
        <dbReference type="EMBL" id="ARS36483.1"/>
    </source>
</evidence>
<dbReference type="InterPro" id="IPR015943">
    <property type="entry name" value="WD40/YVTN_repeat-like_dom_sf"/>
</dbReference>
<evidence type="ECO:0000256" key="1">
    <source>
        <dbReference type="ARBA" id="ARBA00005564"/>
    </source>
</evidence>
<dbReference type="Gene3D" id="2.130.10.10">
    <property type="entry name" value="YVTN repeat-like/Quinoprotein amine dehydrogenase"/>
    <property type="match status" value="1"/>
</dbReference>
<dbReference type="InterPro" id="IPR019405">
    <property type="entry name" value="Lactonase_7-beta_prop"/>
</dbReference>
<accession>A0A1X9YUF4</accession>
<reference evidence="5" key="1">
    <citation type="submission" date="2017-05" db="EMBL/GenBank/DDBJ databases">
        <authorList>
            <person name="Ray J."/>
            <person name="Price M."/>
            <person name="Deutschbauer A."/>
        </authorList>
    </citation>
    <scope>NUCLEOTIDE SEQUENCE [LARGE SCALE GENOMIC DNA]</scope>
    <source>
        <strain evidence="5">DSM 19842</strain>
    </source>
</reference>
<keyword evidence="5" id="KW-1185">Reference proteome</keyword>
<protein>
    <recommendedName>
        <fullName evidence="6">6-phosphogluconolactonase</fullName>
    </recommendedName>
</protein>
<evidence type="ECO:0000256" key="2">
    <source>
        <dbReference type="ARBA" id="ARBA00022526"/>
    </source>
</evidence>
<dbReference type="SUPFAM" id="SSF51004">
    <property type="entry name" value="C-terminal (heme d1) domain of cytochrome cd1-nitrite reductase"/>
    <property type="match status" value="1"/>
</dbReference>
<name>A0A1X9YUF4_9BACT</name>
<proteinExistence type="inferred from homology"/>
<dbReference type="STRING" id="709015.GCA_000472485_02872"/>
<dbReference type="AlphaFoldDB" id="A0A1X9YUF4"/>
<gene>
    <name evidence="4" type="ORF">CA264_14155</name>
</gene>
<dbReference type="GO" id="GO:0005829">
    <property type="term" value="C:cytosol"/>
    <property type="evidence" value="ECO:0007669"/>
    <property type="project" value="TreeGrafter"/>
</dbReference>
<dbReference type="KEGG" id="pact:CA264_14155"/>
<dbReference type="EMBL" id="CP021235">
    <property type="protein sequence ID" value="ARS36483.1"/>
    <property type="molecule type" value="Genomic_DNA"/>
</dbReference>